<dbReference type="PANTHER" id="PTHR45640">
    <property type="entry name" value="HEAT SHOCK PROTEIN HSP-12.2-RELATED"/>
    <property type="match status" value="1"/>
</dbReference>
<protein>
    <submittedName>
        <fullName evidence="4">Heat shock protein, alpha-crystallin-related, b2</fullName>
    </submittedName>
</protein>
<organism evidence="4 5">
    <name type="scientific">Sinocyclocheilus grahami</name>
    <name type="common">Dianchi golden-line fish</name>
    <name type="synonym">Barbus grahami</name>
    <dbReference type="NCBI Taxonomy" id="75366"/>
    <lineage>
        <taxon>Eukaryota</taxon>
        <taxon>Metazoa</taxon>
        <taxon>Chordata</taxon>
        <taxon>Craniata</taxon>
        <taxon>Vertebrata</taxon>
        <taxon>Euteleostomi</taxon>
        <taxon>Actinopterygii</taxon>
        <taxon>Neopterygii</taxon>
        <taxon>Teleostei</taxon>
        <taxon>Ostariophysi</taxon>
        <taxon>Cypriniformes</taxon>
        <taxon>Cyprinidae</taxon>
        <taxon>Cyprininae</taxon>
        <taxon>Sinocyclocheilus</taxon>
    </lineage>
</organism>
<keyword evidence="5" id="KW-1185">Reference proteome</keyword>
<proteinExistence type="inferred from homology"/>
<dbReference type="GO" id="GO:0005737">
    <property type="term" value="C:cytoplasm"/>
    <property type="evidence" value="ECO:0007669"/>
    <property type="project" value="TreeGrafter"/>
</dbReference>
<dbReference type="GO" id="GO:0009408">
    <property type="term" value="P:response to heat"/>
    <property type="evidence" value="ECO:0007669"/>
    <property type="project" value="TreeGrafter"/>
</dbReference>
<dbReference type="FunCoup" id="A0A672LKV7">
    <property type="interactions" value="25"/>
</dbReference>
<dbReference type="AlphaFoldDB" id="A0A672LKV7"/>
<accession>A0A672LKV7</accession>
<dbReference type="SUPFAM" id="SSF49764">
    <property type="entry name" value="HSP20-like chaperones"/>
    <property type="match status" value="1"/>
</dbReference>
<dbReference type="PRINTS" id="PR00299">
    <property type="entry name" value="ACRYSTALLIN"/>
</dbReference>
<feature type="domain" description="SHSP" evidence="3">
    <location>
        <begin position="35"/>
        <end position="142"/>
    </location>
</feature>
<dbReference type="PANTHER" id="PTHR45640:SF27">
    <property type="entry name" value="HEAT SHOCK PROTEIN BETA-2"/>
    <property type="match status" value="1"/>
</dbReference>
<dbReference type="InterPro" id="IPR008978">
    <property type="entry name" value="HSP20-like_chaperone"/>
</dbReference>
<evidence type="ECO:0000256" key="1">
    <source>
        <dbReference type="PROSITE-ProRule" id="PRU00285"/>
    </source>
</evidence>
<name>A0A672LKV7_SINGR</name>
<dbReference type="GO" id="GO:0051082">
    <property type="term" value="F:unfolded protein binding"/>
    <property type="evidence" value="ECO:0007669"/>
    <property type="project" value="TreeGrafter"/>
</dbReference>
<dbReference type="Ensembl" id="ENSSGRT00000026200.1">
    <property type="protein sequence ID" value="ENSSGRP00000024303.1"/>
    <property type="gene ID" value="ENSSGRG00000014280.1"/>
</dbReference>
<dbReference type="Pfam" id="PF00011">
    <property type="entry name" value="HSP20"/>
    <property type="match status" value="1"/>
</dbReference>
<evidence type="ECO:0000259" key="3">
    <source>
        <dbReference type="PROSITE" id="PS01031"/>
    </source>
</evidence>
<comment type="similarity">
    <text evidence="1 2">Belongs to the small heat shock protein (HSP20) family.</text>
</comment>
<dbReference type="InterPro" id="IPR002068">
    <property type="entry name" value="A-crystallin/Hsp20_dom"/>
</dbReference>
<dbReference type="GO" id="GO:0042026">
    <property type="term" value="P:protein refolding"/>
    <property type="evidence" value="ECO:0007669"/>
    <property type="project" value="TreeGrafter"/>
</dbReference>
<reference evidence="4" key="1">
    <citation type="submission" date="2025-08" db="UniProtKB">
        <authorList>
            <consortium name="Ensembl"/>
        </authorList>
    </citation>
    <scope>IDENTIFICATION</scope>
</reference>
<dbReference type="InterPro" id="IPR001436">
    <property type="entry name" value="Alpha-crystallin/sHSP_animal"/>
</dbReference>
<dbReference type="GO" id="GO:0005634">
    <property type="term" value="C:nucleus"/>
    <property type="evidence" value="ECO:0007669"/>
    <property type="project" value="TreeGrafter"/>
</dbReference>
<dbReference type="PROSITE" id="PS01031">
    <property type="entry name" value="SHSP"/>
    <property type="match status" value="1"/>
</dbReference>
<sequence>PSSKSDYYDLFFYSALSPKDLLTPVLYHGYYIRPRINKQLERGFSQVESEDDWYRVLLDVCQFTPDEISVRTVDNLLEVTGRHAQRMDQHGFVSREFTRTYILPMGVDPLHFSMVSDSLVFALGLVSDLVNAKCSRWSRPSPAICFFFLLQNKTTFACRA</sequence>
<dbReference type="Proteomes" id="UP000472262">
    <property type="component" value="Unassembled WGS sequence"/>
</dbReference>
<dbReference type="Gene3D" id="2.60.40.790">
    <property type="match status" value="1"/>
</dbReference>
<evidence type="ECO:0000313" key="4">
    <source>
        <dbReference type="Ensembl" id="ENSSGRP00000024303.1"/>
    </source>
</evidence>
<dbReference type="InParanoid" id="A0A672LKV7"/>
<dbReference type="GO" id="GO:0043066">
    <property type="term" value="P:negative regulation of apoptotic process"/>
    <property type="evidence" value="ECO:0007669"/>
    <property type="project" value="TreeGrafter"/>
</dbReference>
<evidence type="ECO:0000313" key="5">
    <source>
        <dbReference type="Proteomes" id="UP000472262"/>
    </source>
</evidence>
<evidence type="ECO:0000256" key="2">
    <source>
        <dbReference type="RuleBase" id="RU003616"/>
    </source>
</evidence>
<reference evidence="4" key="2">
    <citation type="submission" date="2025-09" db="UniProtKB">
        <authorList>
            <consortium name="Ensembl"/>
        </authorList>
    </citation>
    <scope>IDENTIFICATION</scope>
</reference>